<evidence type="ECO:0000313" key="7">
    <source>
        <dbReference type="EMBL" id="ORJ26656.1"/>
    </source>
</evidence>
<keyword evidence="3 7" id="KW-0032">Aminotransferase</keyword>
<dbReference type="PANTHER" id="PTHR46383:SF1">
    <property type="entry name" value="ASPARTATE AMINOTRANSFERASE"/>
    <property type="match status" value="1"/>
</dbReference>
<dbReference type="RefSeq" id="WP_017493310.1">
    <property type="nucleotide sequence ID" value="NZ_CAUQAZ010000151.1"/>
</dbReference>
<keyword evidence="5" id="KW-0663">Pyridoxal phosphate</keyword>
<dbReference type="SUPFAM" id="SSF53383">
    <property type="entry name" value="PLP-dependent transferases"/>
    <property type="match status" value="1"/>
</dbReference>
<evidence type="ECO:0000256" key="3">
    <source>
        <dbReference type="ARBA" id="ARBA00022576"/>
    </source>
</evidence>
<name>A0A1X0WIP8_9GAMM</name>
<dbReference type="GeneID" id="93566055"/>
<evidence type="ECO:0000256" key="1">
    <source>
        <dbReference type="ARBA" id="ARBA00001933"/>
    </source>
</evidence>
<dbReference type="STRING" id="1646377.BS640_04405"/>
<dbReference type="GO" id="GO:0030170">
    <property type="term" value="F:pyridoxal phosphate binding"/>
    <property type="evidence" value="ECO:0007669"/>
    <property type="project" value="InterPro"/>
</dbReference>
<dbReference type="GO" id="GO:0006520">
    <property type="term" value="P:amino acid metabolic process"/>
    <property type="evidence" value="ECO:0007669"/>
    <property type="project" value="InterPro"/>
</dbReference>
<reference evidence="7 8" key="1">
    <citation type="journal article" date="2017" name="Int. J. Syst. Evol. Microbiol.">
        <title>Rouxiella badensis sp. nov. and Rouxiella silvae sp. nov. isolated from peat bog soil in Germany and emendation of the genus description.</title>
        <authorList>
            <person name="Le Fleche-Mateos A."/>
            <person name="Kugler J.H."/>
            <person name="Hansen S.H."/>
            <person name="Syldatk C."/>
            <person name="Hausmann R."/>
            <person name="Lomprez F."/>
            <person name="Vandenbogaert M."/>
            <person name="Manuguerra J.C."/>
            <person name="Grimont P.A."/>
        </authorList>
    </citation>
    <scope>NUCLEOTIDE SEQUENCE [LARGE SCALE GENOMIC DNA]</scope>
    <source>
        <strain evidence="7 8">DSM 100043</strain>
    </source>
</reference>
<dbReference type="CDD" id="cd00609">
    <property type="entry name" value="AAT_like"/>
    <property type="match status" value="1"/>
</dbReference>
<accession>A0A1X0WIP8</accession>
<organism evidence="7 8">
    <name type="scientific">Rouxiella badensis</name>
    <dbReference type="NCBI Taxonomy" id="1646377"/>
    <lineage>
        <taxon>Bacteria</taxon>
        <taxon>Pseudomonadati</taxon>
        <taxon>Pseudomonadota</taxon>
        <taxon>Gammaproteobacteria</taxon>
        <taxon>Enterobacterales</taxon>
        <taxon>Yersiniaceae</taxon>
        <taxon>Rouxiella</taxon>
    </lineage>
</organism>
<evidence type="ECO:0000256" key="5">
    <source>
        <dbReference type="ARBA" id="ARBA00022898"/>
    </source>
</evidence>
<keyword evidence="4 7" id="KW-0808">Transferase</keyword>
<dbReference type="GO" id="GO:0008483">
    <property type="term" value="F:transaminase activity"/>
    <property type="evidence" value="ECO:0007669"/>
    <property type="project" value="UniProtKB-KW"/>
</dbReference>
<dbReference type="InterPro" id="IPR050596">
    <property type="entry name" value="AspAT/PAT-like"/>
</dbReference>
<comment type="similarity">
    <text evidence="2">Belongs to the class-I pyridoxal-phosphate-dependent aminotransferase family.</text>
</comment>
<dbReference type="InterPro" id="IPR015424">
    <property type="entry name" value="PyrdxlP-dep_Trfase"/>
</dbReference>
<dbReference type="Pfam" id="PF00155">
    <property type="entry name" value="Aminotran_1_2"/>
    <property type="match status" value="1"/>
</dbReference>
<protein>
    <submittedName>
        <fullName evidence="7">Aspartate aminotransferase</fullName>
    </submittedName>
</protein>
<dbReference type="Proteomes" id="UP000192536">
    <property type="component" value="Unassembled WGS sequence"/>
</dbReference>
<dbReference type="AlphaFoldDB" id="A0A1X0WIP8"/>
<proteinExistence type="inferred from homology"/>
<dbReference type="EMBL" id="MRWE01000005">
    <property type="protein sequence ID" value="ORJ26656.1"/>
    <property type="molecule type" value="Genomic_DNA"/>
</dbReference>
<comment type="cofactor">
    <cofactor evidence="1">
        <name>pyridoxal 5'-phosphate</name>
        <dbReference type="ChEBI" id="CHEBI:597326"/>
    </cofactor>
</comment>
<dbReference type="InterPro" id="IPR004839">
    <property type="entry name" value="Aminotransferase_I/II_large"/>
</dbReference>
<feature type="domain" description="Aminotransferase class I/classII large" evidence="6">
    <location>
        <begin position="35"/>
        <end position="380"/>
    </location>
</feature>
<dbReference type="PANTHER" id="PTHR46383">
    <property type="entry name" value="ASPARTATE AMINOTRANSFERASE"/>
    <property type="match status" value="1"/>
</dbReference>
<evidence type="ECO:0000259" key="6">
    <source>
        <dbReference type="Pfam" id="PF00155"/>
    </source>
</evidence>
<comment type="caution">
    <text evidence="7">The sequence shown here is derived from an EMBL/GenBank/DDBJ whole genome shotgun (WGS) entry which is preliminary data.</text>
</comment>
<evidence type="ECO:0000313" key="8">
    <source>
        <dbReference type="Proteomes" id="UP000192536"/>
    </source>
</evidence>
<gene>
    <name evidence="7" type="ORF">BS640_04405</name>
</gene>
<sequence>MRSQQDEIVDFTAAEAVLRIERTSLRVQQPATTPEMVSLAVGEPDFATPPRIIKAAADALANGLTHYSPQLGEKPLLLALAKLVSAQSGAEVGPGEILVTHGGTGGLSAAILSIVNPGDRVVIPDPTYSLYADLVNMAGGVCVPVPCKENLHWDLAALEQAMQGARLFVFCNPSNPTGIVHTREEIEALGEIVKASDTLVVADEAYSDLVFTDQPFTSALEVESFRGRTLYCQTFSKSYAMTGWRIGYLAGPARMIAAAARVHNSVNSSVNTAVQYAALTAIEECAQDVREMHKVYAERRELMIAGLNAIPGLTLSNPEGAFYCFPSYSAPVSSVEMVGILRGFGIAVRPGSEFGAAGESHIRLSYAASKELIAEGLERLKRGLASLS</sequence>
<evidence type="ECO:0000256" key="2">
    <source>
        <dbReference type="ARBA" id="ARBA00007441"/>
    </source>
</evidence>
<dbReference type="InterPro" id="IPR015421">
    <property type="entry name" value="PyrdxlP-dep_Trfase_major"/>
</dbReference>
<evidence type="ECO:0000256" key="4">
    <source>
        <dbReference type="ARBA" id="ARBA00022679"/>
    </source>
</evidence>
<keyword evidence="8" id="KW-1185">Reference proteome</keyword>
<dbReference type="Gene3D" id="3.40.640.10">
    <property type="entry name" value="Type I PLP-dependent aspartate aminotransferase-like (Major domain)"/>
    <property type="match status" value="1"/>
</dbReference>